<reference evidence="1 2" key="1">
    <citation type="journal article" date="2013" name="ISME J.">
        <title>Comparative genomics of pathogenic lineages of Vibrio nigripulchritudo identifies virulence-associated traits.</title>
        <authorList>
            <person name="Goudenege D."/>
            <person name="Labreuche Y."/>
            <person name="Krin E."/>
            <person name="Ansquer D."/>
            <person name="Mangenot S."/>
            <person name="Calteau A."/>
            <person name="Medigue C."/>
            <person name="Mazel D."/>
            <person name="Polz M.F."/>
            <person name="Le Roux F."/>
        </authorList>
    </citation>
    <scope>NUCLEOTIDE SEQUENCE [LARGE SCALE GENOMIC DNA]</scope>
    <source>
        <strain evidence="2">SnF1</strain>
    </source>
</reference>
<protein>
    <submittedName>
        <fullName evidence="1">Uncharacterized protein</fullName>
    </submittedName>
</protein>
<sequence length="55" mass="6132">MGNCQIKSELVHVNPAIKSAFTSAFEAFFIQLKNGNHFSAAEATFIFILSEIEIR</sequence>
<evidence type="ECO:0000313" key="1">
    <source>
        <dbReference type="EMBL" id="CCO60844.1"/>
    </source>
</evidence>
<dbReference type="STRING" id="28173.VIBNI_B1071"/>
<evidence type="ECO:0000313" key="2">
    <source>
        <dbReference type="Proteomes" id="UP000016895"/>
    </source>
</evidence>
<keyword evidence="2" id="KW-1185">Reference proteome</keyword>
<dbReference type="Proteomes" id="UP000016895">
    <property type="component" value="Chromosome 2"/>
</dbReference>
<name>U4KH11_9VIBR</name>
<proteinExistence type="predicted"/>
<accession>U4KH11</accession>
<gene>
    <name evidence="1" type="ORF">VIBNI_B1071</name>
</gene>
<dbReference type="KEGG" id="vni:VIBNI_B1071"/>
<dbReference type="AlphaFoldDB" id="U4KH11"/>
<organism evidence="1 2">
    <name type="scientific">Vibrio nigripulchritudo</name>
    <dbReference type="NCBI Taxonomy" id="28173"/>
    <lineage>
        <taxon>Bacteria</taxon>
        <taxon>Pseudomonadati</taxon>
        <taxon>Pseudomonadota</taxon>
        <taxon>Gammaproteobacteria</taxon>
        <taxon>Vibrionales</taxon>
        <taxon>Vibrionaceae</taxon>
        <taxon>Vibrio</taxon>
    </lineage>
</organism>
<dbReference type="EMBL" id="FO203527">
    <property type="protein sequence ID" value="CCO60844.1"/>
    <property type="molecule type" value="Genomic_DNA"/>
</dbReference>